<dbReference type="SUPFAM" id="SSF52540">
    <property type="entry name" value="P-loop containing nucleoside triphosphate hydrolases"/>
    <property type="match status" value="1"/>
</dbReference>
<dbReference type="KEGG" id="sre:PTSG_05406"/>
<dbReference type="Proteomes" id="UP000007799">
    <property type="component" value="Unassembled WGS sequence"/>
</dbReference>
<dbReference type="InterPro" id="IPR027417">
    <property type="entry name" value="P-loop_NTPase"/>
</dbReference>
<dbReference type="RefSeq" id="XP_004993979.1">
    <property type="nucleotide sequence ID" value="XM_004993922.1"/>
</dbReference>
<dbReference type="GeneID" id="16074557"/>
<dbReference type="FunCoup" id="F2UAC3">
    <property type="interactions" value="573"/>
</dbReference>
<evidence type="ECO:0000313" key="5">
    <source>
        <dbReference type="Proteomes" id="UP000007799"/>
    </source>
</evidence>
<comment type="similarity">
    <text evidence="3">Belongs to the KTI12 family.</text>
</comment>
<dbReference type="STRING" id="946362.F2UAC3"/>
<organism evidence="5">
    <name type="scientific">Salpingoeca rosetta (strain ATCC 50818 / BSB-021)</name>
    <dbReference type="NCBI Taxonomy" id="946362"/>
    <lineage>
        <taxon>Eukaryota</taxon>
        <taxon>Choanoflagellata</taxon>
        <taxon>Craspedida</taxon>
        <taxon>Salpingoecidae</taxon>
        <taxon>Salpingoeca</taxon>
    </lineage>
</organism>
<name>F2UAC3_SALR5</name>
<proteinExistence type="inferred from homology"/>
<keyword evidence="5" id="KW-1185">Reference proteome</keyword>
<dbReference type="PANTHER" id="PTHR12435">
    <property type="match status" value="1"/>
</dbReference>
<dbReference type="Pfam" id="PF08433">
    <property type="entry name" value="KTI12"/>
    <property type="match status" value="1"/>
</dbReference>
<dbReference type="AlphaFoldDB" id="F2UAC3"/>
<dbReference type="EMBL" id="GL832966">
    <property type="protein sequence ID" value="EGD73698.1"/>
    <property type="molecule type" value="Genomic_DNA"/>
</dbReference>
<evidence type="ECO:0000313" key="4">
    <source>
        <dbReference type="EMBL" id="EGD73698.1"/>
    </source>
</evidence>
<reference evidence="4" key="1">
    <citation type="submission" date="2009-08" db="EMBL/GenBank/DDBJ databases">
        <title>Annotation of Salpingoeca rosetta.</title>
        <authorList>
            <consortium name="The Broad Institute Genome Sequencing Platform"/>
            <person name="Russ C."/>
            <person name="Cuomo C."/>
            <person name="Burger G."/>
            <person name="Gray M.W."/>
            <person name="Holland P.W.H."/>
            <person name="King N."/>
            <person name="Lang F.B.F."/>
            <person name="Roger A.J."/>
            <person name="Ruiz-Trillo I."/>
            <person name="Young S.K."/>
            <person name="Zeng Q."/>
            <person name="Gargeya S."/>
            <person name="Alvarado L."/>
            <person name="Berlin A."/>
            <person name="Chapman S.B."/>
            <person name="Chen Z."/>
            <person name="Freedman E."/>
            <person name="Gellesch M."/>
            <person name="Goldberg J."/>
            <person name="Griggs A."/>
            <person name="Gujja S."/>
            <person name="Heilman E."/>
            <person name="Heiman D."/>
            <person name="Howarth C."/>
            <person name="Mehta T."/>
            <person name="Neiman D."/>
            <person name="Pearson M."/>
            <person name="Roberts A."/>
            <person name="Saif S."/>
            <person name="Shea T."/>
            <person name="Shenoy N."/>
            <person name="Sisk P."/>
            <person name="Stolte C."/>
            <person name="Sykes S."/>
            <person name="White J."/>
            <person name="Yandava C."/>
            <person name="Haas B."/>
            <person name="Nusbaum C."/>
            <person name="Birren B."/>
        </authorList>
    </citation>
    <scope>NUCLEOTIDE SEQUENCE [LARGE SCALE GENOMIC DNA]</scope>
    <source>
        <strain evidence="4">ATCC 50818</strain>
    </source>
</reference>
<evidence type="ECO:0000256" key="3">
    <source>
        <dbReference type="ARBA" id="ARBA00025768"/>
    </source>
</evidence>
<dbReference type="OrthoDB" id="9972657at2759"/>
<sequence length="272" mass="30556">MPLVVLCGFPCSGKTRRAKEVHAYMQERGVRSVIVGDESEGIDLARAYETPKVEKTTRGVIKSAVDRALAKDVVVIVDSLNYIKGYRYELYCLARALQTPHCIVHTLARDAECIARHEELGSPYGEGNAAKLIQRFEAPNDHQRWDRPTFAVTHEETLPLDDIYKCLFEPEKVVKAHQATQSQPISATNFLYELDRITQAIVAAILKEMRTAVVGDDLAVPETDAKVHVKRKFTMSELRRSRQAFITYTKSHPVSDTKAIGALFVNFLNHSS</sequence>
<dbReference type="InterPro" id="IPR013641">
    <property type="entry name" value="KTI12/PSTK"/>
</dbReference>
<dbReference type="InParanoid" id="F2UAC3"/>
<dbReference type="OMA" id="THSRWDK"/>
<protein>
    <submittedName>
        <fullName evidence="4">Elongator associated protein</fullName>
    </submittedName>
</protein>
<gene>
    <name evidence="4" type="ORF">PTSG_05406</name>
</gene>
<dbReference type="eggNOG" id="KOG3062">
    <property type="taxonomic scope" value="Eukaryota"/>
</dbReference>
<evidence type="ECO:0000256" key="1">
    <source>
        <dbReference type="ARBA" id="ARBA00022741"/>
    </source>
</evidence>
<keyword evidence="1" id="KW-0547">Nucleotide-binding</keyword>
<evidence type="ECO:0000256" key="2">
    <source>
        <dbReference type="ARBA" id="ARBA00022840"/>
    </source>
</evidence>
<dbReference type="Gene3D" id="3.40.50.300">
    <property type="entry name" value="P-loop containing nucleotide triphosphate hydrolases"/>
    <property type="match status" value="1"/>
</dbReference>
<keyword evidence="2" id="KW-0067">ATP-binding</keyword>
<dbReference type="GO" id="GO:0005524">
    <property type="term" value="F:ATP binding"/>
    <property type="evidence" value="ECO:0007669"/>
    <property type="project" value="UniProtKB-KW"/>
</dbReference>
<accession>F2UAC3</accession>